<reference evidence="8 9" key="1">
    <citation type="submission" date="2018-11" db="EMBL/GenBank/DDBJ databases">
        <title>Rufibacter latericius sp. nov., isolated from water in Baiyang Lake.</title>
        <authorList>
            <person name="Yang Y."/>
        </authorList>
    </citation>
    <scope>NUCLEOTIDE SEQUENCE [LARGE SCALE GENOMIC DNA]</scope>
    <source>
        <strain evidence="8 9">MCC P1</strain>
    </source>
</reference>
<dbReference type="GO" id="GO:0005524">
    <property type="term" value="F:ATP binding"/>
    <property type="evidence" value="ECO:0007669"/>
    <property type="project" value="UniProtKB-KW"/>
</dbReference>
<dbReference type="OrthoDB" id="9766459at2"/>
<evidence type="ECO:0000256" key="3">
    <source>
        <dbReference type="ARBA" id="ARBA00022553"/>
    </source>
</evidence>
<dbReference type="SUPFAM" id="SSF55874">
    <property type="entry name" value="ATPase domain of HSP90 chaperone/DNA topoisomerase II/histidine kinase"/>
    <property type="match status" value="1"/>
</dbReference>
<protein>
    <recommendedName>
        <fullName evidence="2">histidine kinase</fullName>
        <ecNumber evidence="2">2.7.13.3</ecNumber>
    </recommendedName>
</protein>
<dbReference type="CDD" id="cd00082">
    <property type="entry name" value="HisKA"/>
    <property type="match status" value="1"/>
</dbReference>
<dbReference type="RefSeq" id="WP_123133846.1">
    <property type="nucleotide sequence ID" value="NZ_RJJE01000017.1"/>
</dbReference>
<sequence length="359" mass="40839">MGEFKRQAAENKRLSELNEELENYFNNTIIPQLFVDADLILRKYTPAAMRQFSLRESDIGRHIADVSNNIRFPTIIENIHEVIGTQQSLEKEIQTADKVWYQMNILPYLVRKENRTNGVIITFVDINDRILTLQGYESLNKSYRTAIYTIAHDVRGPLANMGNLINMLVEKPASEEDTQEVLGLLARSVEHLQKTVKELTEIGENDHDFGTAATRVNFENLIEDAMLALKDMIQASGARIRKEVNQSEVNLSRKNARSIVYNLLSNAIKYRSPDRPPEVLISTERVGDSILLSVRDNGRGIEEDKKSMIFDRYTRLQDDVEGSGVGLYIVRNLVEEMEGQIQVESTVGVGSEFKVYLKG</sequence>
<dbReference type="InterPro" id="IPR004358">
    <property type="entry name" value="Sig_transdc_His_kin-like_C"/>
</dbReference>
<keyword evidence="6" id="KW-0902">Two-component regulatory system</keyword>
<dbReference type="PROSITE" id="PS50109">
    <property type="entry name" value="HIS_KIN"/>
    <property type="match status" value="1"/>
</dbReference>
<dbReference type="Pfam" id="PF02518">
    <property type="entry name" value="HATPase_c"/>
    <property type="match status" value="1"/>
</dbReference>
<dbReference type="Pfam" id="PF13596">
    <property type="entry name" value="PAS_10"/>
    <property type="match status" value="1"/>
</dbReference>
<evidence type="ECO:0000256" key="6">
    <source>
        <dbReference type="ARBA" id="ARBA00023012"/>
    </source>
</evidence>
<dbReference type="SUPFAM" id="SSF55785">
    <property type="entry name" value="PYP-like sensor domain (PAS domain)"/>
    <property type="match status" value="1"/>
</dbReference>
<keyword evidence="5" id="KW-0418">Kinase</keyword>
<dbReference type="AlphaFoldDB" id="A0A3M9MRN0"/>
<dbReference type="SMART" id="SM00387">
    <property type="entry name" value="HATPase_c"/>
    <property type="match status" value="1"/>
</dbReference>
<dbReference type="PANTHER" id="PTHR45453:SF1">
    <property type="entry name" value="PHOSPHATE REGULON SENSOR PROTEIN PHOR"/>
    <property type="match status" value="1"/>
</dbReference>
<dbReference type="SMART" id="SM00388">
    <property type="entry name" value="HisKA"/>
    <property type="match status" value="1"/>
</dbReference>
<dbReference type="InterPro" id="IPR036890">
    <property type="entry name" value="HATPase_C_sf"/>
</dbReference>
<keyword evidence="8" id="KW-0067">ATP-binding</keyword>
<evidence type="ECO:0000259" key="7">
    <source>
        <dbReference type="PROSITE" id="PS50109"/>
    </source>
</evidence>
<dbReference type="Gene3D" id="1.10.287.130">
    <property type="match status" value="1"/>
</dbReference>
<keyword evidence="9" id="KW-1185">Reference proteome</keyword>
<dbReference type="Gene3D" id="3.30.450.20">
    <property type="entry name" value="PAS domain"/>
    <property type="match status" value="1"/>
</dbReference>
<dbReference type="GO" id="GO:0016036">
    <property type="term" value="P:cellular response to phosphate starvation"/>
    <property type="evidence" value="ECO:0007669"/>
    <property type="project" value="TreeGrafter"/>
</dbReference>
<dbReference type="PANTHER" id="PTHR45453">
    <property type="entry name" value="PHOSPHATE REGULON SENSOR PROTEIN PHOR"/>
    <property type="match status" value="1"/>
</dbReference>
<dbReference type="EMBL" id="RJJE01000017">
    <property type="protein sequence ID" value="RNI27378.1"/>
    <property type="molecule type" value="Genomic_DNA"/>
</dbReference>
<dbReference type="PRINTS" id="PR00344">
    <property type="entry name" value="BCTRLSENSOR"/>
</dbReference>
<dbReference type="GO" id="GO:0004721">
    <property type="term" value="F:phosphoprotein phosphatase activity"/>
    <property type="evidence" value="ECO:0007669"/>
    <property type="project" value="TreeGrafter"/>
</dbReference>
<dbReference type="Proteomes" id="UP000271010">
    <property type="component" value="Unassembled WGS sequence"/>
</dbReference>
<name>A0A3M9MRN0_9BACT</name>
<dbReference type="InterPro" id="IPR005467">
    <property type="entry name" value="His_kinase_dom"/>
</dbReference>
<keyword evidence="8" id="KW-0547">Nucleotide-binding</keyword>
<evidence type="ECO:0000256" key="5">
    <source>
        <dbReference type="ARBA" id="ARBA00022777"/>
    </source>
</evidence>
<comment type="catalytic activity">
    <reaction evidence="1">
        <text>ATP + protein L-histidine = ADP + protein N-phospho-L-histidine.</text>
        <dbReference type="EC" id="2.7.13.3"/>
    </reaction>
</comment>
<dbReference type="GO" id="GO:0000155">
    <property type="term" value="F:phosphorelay sensor kinase activity"/>
    <property type="evidence" value="ECO:0007669"/>
    <property type="project" value="InterPro"/>
</dbReference>
<feature type="domain" description="Histidine kinase" evidence="7">
    <location>
        <begin position="149"/>
        <end position="359"/>
    </location>
</feature>
<dbReference type="Gene3D" id="3.30.565.10">
    <property type="entry name" value="Histidine kinase-like ATPase, C-terminal domain"/>
    <property type="match status" value="1"/>
</dbReference>
<comment type="caution">
    <text evidence="8">The sequence shown here is derived from an EMBL/GenBank/DDBJ whole genome shotgun (WGS) entry which is preliminary data.</text>
</comment>
<dbReference type="EC" id="2.7.13.3" evidence="2"/>
<evidence type="ECO:0000256" key="1">
    <source>
        <dbReference type="ARBA" id="ARBA00000085"/>
    </source>
</evidence>
<dbReference type="InterPro" id="IPR003594">
    <property type="entry name" value="HATPase_dom"/>
</dbReference>
<evidence type="ECO:0000313" key="8">
    <source>
        <dbReference type="EMBL" id="RNI27378.1"/>
    </source>
</evidence>
<keyword evidence="3" id="KW-0597">Phosphoprotein</keyword>
<evidence type="ECO:0000256" key="2">
    <source>
        <dbReference type="ARBA" id="ARBA00012438"/>
    </source>
</evidence>
<proteinExistence type="predicted"/>
<dbReference type="InterPro" id="IPR003661">
    <property type="entry name" value="HisK_dim/P_dom"/>
</dbReference>
<keyword evidence="4" id="KW-0808">Transferase</keyword>
<evidence type="ECO:0000256" key="4">
    <source>
        <dbReference type="ARBA" id="ARBA00022679"/>
    </source>
</evidence>
<accession>A0A3M9MRN0</accession>
<dbReference type="InterPro" id="IPR050351">
    <property type="entry name" value="BphY/WalK/GraS-like"/>
</dbReference>
<dbReference type="InterPro" id="IPR036097">
    <property type="entry name" value="HisK_dim/P_sf"/>
</dbReference>
<gene>
    <name evidence="8" type="ORF">EFA69_14660</name>
</gene>
<dbReference type="GO" id="GO:0005886">
    <property type="term" value="C:plasma membrane"/>
    <property type="evidence" value="ECO:0007669"/>
    <property type="project" value="TreeGrafter"/>
</dbReference>
<organism evidence="8 9">
    <name type="scientific">Rufibacter immobilis</name>
    <dbReference type="NCBI Taxonomy" id="1348778"/>
    <lineage>
        <taxon>Bacteria</taxon>
        <taxon>Pseudomonadati</taxon>
        <taxon>Bacteroidota</taxon>
        <taxon>Cytophagia</taxon>
        <taxon>Cytophagales</taxon>
        <taxon>Hymenobacteraceae</taxon>
        <taxon>Rufibacter</taxon>
    </lineage>
</organism>
<evidence type="ECO:0000313" key="9">
    <source>
        <dbReference type="Proteomes" id="UP000271010"/>
    </source>
</evidence>
<dbReference type="SUPFAM" id="SSF47384">
    <property type="entry name" value="Homodimeric domain of signal transducing histidine kinase"/>
    <property type="match status" value="1"/>
</dbReference>
<dbReference type="InterPro" id="IPR035965">
    <property type="entry name" value="PAS-like_dom_sf"/>
</dbReference>